<feature type="region of interest" description="Disordered" evidence="1">
    <location>
        <begin position="34"/>
        <end position="57"/>
    </location>
</feature>
<feature type="region of interest" description="Disordered" evidence="1">
    <location>
        <begin position="69"/>
        <end position="151"/>
    </location>
</feature>
<evidence type="ECO:0000313" key="2">
    <source>
        <dbReference type="EMBL" id="CAD7691316.1"/>
    </source>
</evidence>
<feature type="compositionally biased region" description="Polar residues" evidence="1">
    <location>
        <begin position="136"/>
        <end position="150"/>
    </location>
</feature>
<dbReference type="EMBL" id="CAJHUB010000774">
    <property type="protein sequence ID" value="CAD7691316.1"/>
    <property type="molecule type" value="Genomic_DNA"/>
</dbReference>
<organism evidence="2 3">
    <name type="scientific">Nyctereutes procyonoides</name>
    <name type="common">Raccoon dog</name>
    <name type="synonym">Canis procyonoides</name>
    <dbReference type="NCBI Taxonomy" id="34880"/>
    <lineage>
        <taxon>Eukaryota</taxon>
        <taxon>Metazoa</taxon>
        <taxon>Chordata</taxon>
        <taxon>Craniata</taxon>
        <taxon>Vertebrata</taxon>
        <taxon>Euteleostomi</taxon>
        <taxon>Mammalia</taxon>
        <taxon>Eutheria</taxon>
        <taxon>Laurasiatheria</taxon>
        <taxon>Carnivora</taxon>
        <taxon>Caniformia</taxon>
        <taxon>Canidae</taxon>
        <taxon>Nyctereutes</taxon>
    </lineage>
</organism>
<gene>
    <name evidence="2" type="ORF">NYPRO_LOCUS24110</name>
</gene>
<protein>
    <submittedName>
        <fullName evidence="2">(raccoon dog) hypothetical protein</fullName>
    </submittedName>
</protein>
<proteinExistence type="predicted"/>
<keyword evidence="3" id="KW-1185">Reference proteome</keyword>
<evidence type="ECO:0000313" key="3">
    <source>
        <dbReference type="Proteomes" id="UP000645828"/>
    </source>
</evidence>
<feature type="compositionally biased region" description="Polar residues" evidence="1">
    <location>
        <begin position="109"/>
        <end position="120"/>
    </location>
</feature>
<comment type="caution">
    <text evidence="2">The sequence shown here is derived from an EMBL/GenBank/DDBJ whole genome shotgun (WGS) entry which is preliminary data.</text>
</comment>
<dbReference type="AlphaFoldDB" id="A0A811ZS11"/>
<reference evidence="2" key="1">
    <citation type="submission" date="2020-12" db="EMBL/GenBank/DDBJ databases">
        <authorList>
            <consortium name="Molecular Ecology Group"/>
        </authorList>
    </citation>
    <scope>NUCLEOTIDE SEQUENCE</scope>
    <source>
        <strain evidence="2">TBG_1078</strain>
    </source>
</reference>
<dbReference type="Proteomes" id="UP000645828">
    <property type="component" value="Unassembled WGS sequence"/>
</dbReference>
<evidence type="ECO:0000256" key="1">
    <source>
        <dbReference type="SAM" id="MobiDB-lite"/>
    </source>
</evidence>
<name>A0A811ZS11_NYCPR</name>
<sequence>MGSPKSIPVTSVQPPQHKYLAGMADLHTLKEHLKSPIQAQDSNPHSPILPPPPPSPLVKELNKVYETEAHKSNLPRGPVITSEAPSSELDFQTELPSKQVFSKEETRQLTESPMASQGSKLNRKKSNGKVLERSHFTIQQDDNQSSSLSGNVRELKEGGILGTALLKTRG</sequence>
<feature type="compositionally biased region" description="Pro residues" evidence="1">
    <location>
        <begin position="47"/>
        <end position="56"/>
    </location>
</feature>
<accession>A0A811ZS11</accession>